<accession>A0A7V3ZVK9</accession>
<dbReference type="SUPFAM" id="SSF51658">
    <property type="entry name" value="Xylose isomerase-like"/>
    <property type="match status" value="1"/>
</dbReference>
<dbReference type="EMBL" id="DTDR01000132">
    <property type="protein sequence ID" value="HGK64027.1"/>
    <property type="molecule type" value="Genomic_DNA"/>
</dbReference>
<dbReference type="AlphaFoldDB" id="A0A7V3ZVK9"/>
<comment type="caution">
    <text evidence="2">The sequence shown here is derived from an EMBL/GenBank/DDBJ whole genome shotgun (WGS) entry which is preliminary data.</text>
</comment>
<feature type="domain" description="Xylose isomerase-like TIM barrel" evidence="1">
    <location>
        <begin position="31"/>
        <end position="267"/>
    </location>
</feature>
<name>A0A7V3ZVK9_UNCW3</name>
<organism evidence="2">
    <name type="scientific">candidate division WOR-3 bacterium</name>
    <dbReference type="NCBI Taxonomy" id="2052148"/>
    <lineage>
        <taxon>Bacteria</taxon>
        <taxon>Bacteria division WOR-3</taxon>
    </lineage>
</organism>
<protein>
    <submittedName>
        <fullName evidence="2">Sugar phosphate isomerase/epimerase</fullName>
    </submittedName>
</protein>
<keyword evidence="2" id="KW-0413">Isomerase</keyword>
<dbReference type="Gene3D" id="3.20.20.150">
    <property type="entry name" value="Divalent-metal-dependent TIM barrel enzymes"/>
    <property type="match status" value="1"/>
</dbReference>
<sequence>MLKLFYNKLMKYKFALQILFDYNDILSAIQFAFENNFPAVEINLNNFYFLSHLEKKEERKKILEFSKEKNIELLFHAPEGISLFLINEEIRRFSLNFYKKIFDYLTEIDAKRMTTHLGSDFTFGISGNKVQTYQVYPQEYEEYFDKVFLELKEYIKKNKNLYFCIENVGGFRYLFILSLLEKYLGGNFALTLDTGHINRLEKEARKREINFFEKHKEFIKACHLHDNDGSWDQHNIIGKGNIDFLYYFRLLKNNDCYFIFEVRPKESAIISYENFIKILKENGEL</sequence>
<reference evidence="2" key="1">
    <citation type="journal article" date="2020" name="mSystems">
        <title>Genome- and Community-Level Interaction Insights into Carbon Utilization and Element Cycling Functions of Hydrothermarchaeota in Hydrothermal Sediment.</title>
        <authorList>
            <person name="Zhou Z."/>
            <person name="Liu Y."/>
            <person name="Xu W."/>
            <person name="Pan J."/>
            <person name="Luo Z.H."/>
            <person name="Li M."/>
        </authorList>
    </citation>
    <scope>NUCLEOTIDE SEQUENCE [LARGE SCALE GENOMIC DNA]</scope>
    <source>
        <strain evidence="2">SpSt-697</strain>
    </source>
</reference>
<evidence type="ECO:0000259" key="1">
    <source>
        <dbReference type="Pfam" id="PF01261"/>
    </source>
</evidence>
<proteinExistence type="predicted"/>
<dbReference type="InterPro" id="IPR013022">
    <property type="entry name" value="Xyl_isomerase-like_TIM-brl"/>
</dbReference>
<dbReference type="InterPro" id="IPR036237">
    <property type="entry name" value="Xyl_isomerase-like_sf"/>
</dbReference>
<dbReference type="GO" id="GO:0016853">
    <property type="term" value="F:isomerase activity"/>
    <property type="evidence" value="ECO:0007669"/>
    <property type="project" value="UniProtKB-KW"/>
</dbReference>
<evidence type="ECO:0000313" key="2">
    <source>
        <dbReference type="EMBL" id="HGK64027.1"/>
    </source>
</evidence>
<dbReference type="Pfam" id="PF01261">
    <property type="entry name" value="AP_endonuc_2"/>
    <property type="match status" value="1"/>
</dbReference>
<gene>
    <name evidence="2" type="ORF">ENU74_05510</name>
</gene>